<evidence type="ECO:0000256" key="1">
    <source>
        <dbReference type="SAM" id="SignalP"/>
    </source>
</evidence>
<dbReference type="AlphaFoldDB" id="A0A8B7PME2"/>
<dbReference type="GeneID" id="108682662"/>
<dbReference type="KEGG" id="hazt:108682662"/>
<protein>
    <submittedName>
        <fullName evidence="3">Uncharacterized protein LOC108682662</fullName>
    </submittedName>
</protein>
<proteinExistence type="predicted"/>
<keyword evidence="2" id="KW-1185">Reference proteome</keyword>
<keyword evidence="1" id="KW-0732">Signal</keyword>
<sequence length="145" mass="15730">MHAALMLTHAHGRCVAMLRLLLEAGGDLAIREEHPVDGEDGWSGRPSRGEDIEAIQVPLATRPRPQGPRDAEAASALELEHETRDLKVELELRRRSSGAIGMRRSSGAEVEQVEHVERMIHMAARVGCGGCLSLLVECGAPVNSR</sequence>
<evidence type="ECO:0000313" key="2">
    <source>
        <dbReference type="Proteomes" id="UP000694843"/>
    </source>
</evidence>
<dbReference type="Proteomes" id="UP000694843">
    <property type="component" value="Unplaced"/>
</dbReference>
<feature type="non-terminal residue" evidence="3">
    <location>
        <position position="145"/>
    </location>
</feature>
<name>A0A8B7PME2_HYAAZ</name>
<dbReference type="RefSeq" id="XP_018027364.1">
    <property type="nucleotide sequence ID" value="XM_018171875.1"/>
</dbReference>
<gene>
    <name evidence="3" type="primary">LOC108682662</name>
</gene>
<evidence type="ECO:0000313" key="3">
    <source>
        <dbReference type="RefSeq" id="XP_018027364.1"/>
    </source>
</evidence>
<organism evidence="2 3">
    <name type="scientific">Hyalella azteca</name>
    <name type="common">Amphipod</name>
    <dbReference type="NCBI Taxonomy" id="294128"/>
    <lineage>
        <taxon>Eukaryota</taxon>
        <taxon>Metazoa</taxon>
        <taxon>Ecdysozoa</taxon>
        <taxon>Arthropoda</taxon>
        <taxon>Crustacea</taxon>
        <taxon>Multicrustacea</taxon>
        <taxon>Malacostraca</taxon>
        <taxon>Eumalacostraca</taxon>
        <taxon>Peracarida</taxon>
        <taxon>Amphipoda</taxon>
        <taxon>Senticaudata</taxon>
        <taxon>Talitrida</taxon>
        <taxon>Talitroidea</taxon>
        <taxon>Hyalellidae</taxon>
        <taxon>Hyalella</taxon>
    </lineage>
</organism>
<feature type="signal peptide" evidence="1">
    <location>
        <begin position="1"/>
        <end position="16"/>
    </location>
</feature>
<accession>A0A8B7PME2</accession>
<reference evidence="3" key="1">
    <citation type="submission" date="2025-08" db="UniProtKB">
        <authorList>
            <consortium name="RefSeq"/>
        </authorList>
    </citation>
    <scope>IDENTIFICATION</scope>
</reference>
<feature type="chain" id="PRO_5033989272" evidence="1">
    <location>
        <begin position="17"/>
        <end position="145"/>
    </location>
</feature>